<accession>A0ABV2ALY9</accession>
<feature type="non-terminal residue" evidence="6">
    <location>
        <position position="1"/>
    </location>
</feature>
<evidence type="ECO:0000256" key="3">
    <source>
        <dbReference type="PROSITE-ProRule" id="PRU00339"/>
    </source>
</evidence>
<dbReference type="EMBL" id="JBDODL010000714">
    <property type="protein sequence ID" value="MES1920514.1"/>
    <property type="molecule type" value="Genomic_DNA"/>
</dbReference>
<protein>
    <recommendedName>
        <fullName evidence="8">Tetratricopeptide repeat protein</fullName>
    </recommendedName>
</protein>
<feature type="region of interest" description="Disordered" evidence="5">
    <location>
        <begin position="461"/>
        <end position="518"/>
    </location>
</feature>
<keyword evidence="4" id="KW-0175">Coiled coil</keyword>
<sequence>WIQILKFNASLLNLDLGNYEQALKDLSSLKFDLDKSEEKNNFHKNLKTDVDLSIAMANQHIFEKNEKILAQNEKSPLEKFADENPKNTLCNLILANKHSKNPEKSLSFYENIFSYDKNNSFANIAAANLILSNRSPKNATNSDDKTINGTESSLKIYKNYLRRVLSNDGNVFGLISLGVILAKKGATKEALKFFLRYKDFDEAIPSLWENVGNCYAFQGAHGNAIVMYSKALSLLSKEGDDIETKVSKTNLEILLAREYYYSGSKSESKSLLENLIRKYDNLDKNNEKLIKNDVNAPKNLLEQNIYRAWYNLALLKEDSADEILMSPHKKRTVKKLENAILLIKGAKTIYEQNLDKILNFCPNFGDKEFIEKQKLSKKIKKCEQILSQMDQMLATMKLSAEEERIKIETSEMEYKKTKMEKAKMAKEMAKEKIEVLKRKNELARQSENRLKDIKQKWKQVEKEIKSSKKRKRGRNPKLAEQKSKKAKDVSDKEKNESEENMFKNYVEERSDGELDYIPTGERFDDHYIVDSDEEAPNIALEYYKSKNTTVTKKIIESDEE</sequence>
<keyword evidence="2 3" id="KW-0802">TPR repeat</keyword>
<evidence type="ECO:0000256" key="5">
    <source>
        <dbReference type="SAM" id="MobiDB-lite"/>
    </source>
</evidence>
<proteinExistence type="predicted"/>
<organism evidence="6 7">
    <name type="scientific">Bonamia ostreae</name>
    <dbReference type="NCBI Taxonomy" id="126728"/>
    <lineage>
        <taxon>Eukaryota</taxon>
        <taxon>Sar</taxon>
        <taxon>Rhizaria</taxon>
        <taxon>Endomyxa</taxon>
        <taxon>Ascetosporea</taxon>
        <taxon>Haplosporida</taxon>
        <taxon>Bonamia</taxon>
    </lineage>
</organism>
<keyword evidence="1" id="KW-0677">Repeat</keyword>
<dbReference type="InterPro" id="IPR031101">
    <property type="entry name" value="Ctr9"/>
</dbReference>
<keyword evidence="7" id="KW-1185">Reference proteome</keyword>
<dbReference type="SUPFAM" id="SSF48452">
    <property type="entry name" value="TPR-like"/>
    <property type="match status" value="1"/>
</dbReference>
<evidence type="ECO:0000256" key="2">
    <source>
        <dbReference type="ARBA" id="ARBA00022803"/>
    </source>
</evidence>
<comment type="caution">
    <text evidence="6">The sequence shown here is derived from an EMBL/GenBank/DDBJ whole genome shotgun (WGS) entry which is preliminary data.</text>
</comment>
<name>A0ABV2ALY9_9EUKA</name>
<evidence type="ECO:0000256" key="4">
    <source>
        <dbReference type="SAM" id="Coils"/>
    </source>
</evidence>
<evidence type="ECO:0000313" key="6">
    <source>
        <dbReference type="EMBL" id="MES1920514.1"/>
    </source>
</evidence>
<evidence type="ECO:0000256" key="1">
    <source>
        <dbReference type="ARBA" id="ARBA00022737"/>
    </source>
</evidence>
<dbReference type="PANTHER" id="PTHR14027">
    <property type="entry name" value="RNA POLYMERASE-ASSOCIATED PROTEIN CTR9"/>
    <property type="match status" value="1"/>
</dbReference>
<reference evidence="6 7" key="1">
    <citation type="journal article" date="2024" name="BMC Biol.">
        <title>Comparative genomics of Ascetosporea gives new insight into the evolutionary basis for animal parasitism in Rhizaria.</title>
        <authorList>
            <person name="Hiltunen Thoren M."/>
            <person name="Onut-Brannstrom I."/>
            <person name="Alfjorden A."/>
            <person name="Peckova H."/>
            <person name="Swords F."/>
            <person name="Hooper C."/>
            <person name="Holzer A.S."/>
            <person name="Bass D."/>
            <person name="Burki F."/>
        </authorList>
    </citation>
    <scope>NUCLEOTIDE SEQUENCE [LARGE SCALE GENOMIC DNA]</scope>
    <source>
        <strain evidence="6">20-A016</strain>
    </source>
</reference>
<dbReference type="Proteomes" id="UP001439008">
    <property type="component" value="Unassembled WGS sequence"/>
</dbReference>
<dbReference type="PROSITE" id="PS50005">
    <property type="entry name" value="TPR"/>
    <property type="match status" value="1"/>
</dbReference>
<evidence type="ECO:0000313" key="7">
    <source>
        <dbReference type="Proteomes" id="UP001439008"/>
    </source>
</evidence>
<feature type="coiled-coil region" evidence="4">
    <location>
        <begin position="265"/>
        <end position="292"/>
    </location>
</feature>
<gene>
    <name evidence="6" type="ORF">MHBO_002180</name>
</gene>
<dbReference type="PANTHER" id="PTHR14027:SF2">
    <property type="entry name" value="RNA POLYMERASE-ASSOCIATED PROTEIN CTR9 HOMOLOG"/>
    <property type="match status" value="1"/>
</dbReference>
<feature type="compositionally biased region" description="Basic and acidic residues" evidence="5">
    <location>
        <begin position="477"/>
        <end position="512"/>
    </location>
</feature>
<dbReference type="InterPro" id="IPR011990">
    <property type="entry name" value="TPR-like_helical_dom_sf"/>
</dbReference>
<dbReference type="InterPro" id="IPR019734">
    <property type="entry name" value="TPR_rpt"/>
</dbReference>
<evidence type="ECO:0008006" key="8">
    <source>
        <dbReference type="Google" id="ProtNLM"/>
    </source>
</evidence>
<feature type="repeat" description="TPR" evidence="3">
    <location>
        <begin position="205"/>
        <end position="238"/>
    </location>
</feature>
<dbReference type="Gene3D" id="1.25.40.10">
    <property type="entry name" value="Tetratricopeptide repeat domain"/>
    <property type="match status" value="1"/>
</dbReference>
<dbReference type="SMART" id="SM00028">
    <property type="entry name" value="TPR"/>
    <property type="match status" value="3"/>
</dbReference>